<dbReference type="GO" id="GO:0003677">
    <property type="term" value="F:DNA binding"/>
    <property type="evidence" value="ECO:0007669"/>
    <property type="project" value="InterPro"/>
</dbReference>
<evidence type="ECO:0000313" key="5">
    <source>
        <dbReference type="EMBL" id="MBC2372769.1"/>
    </source>
</evidence>
<evidence type="ECO:0000313" key="8">
    <source>
        <dbReference type="Proteomes" id="UP000546244"/>
    </source>
</evidence>
<dbReference type="InterPro" id="IPR011010">
    <property type="entry name" value="DNA_brk_join_enz"/>
</dbReference>
<dbReference type="GO" id="GO:0006310">
    <property type="term" value="P:DNA recombination"/>
    <property type="evidence" value="ECO:0007669"/>
    <property type="project" value="UniProtKB-KW"/>
</dbReference>
<dbReference type="Proteomes" id="UP000532866">
    <property type="component" value="Unassembled WGS sequence"/>
</dbReference>
<reference evidence="6 7" key="1">
    <citation type="submission" date="2020-03" db="EMBL/GenBank/DDBJ databases">
        <title>Soil Listeria distribution.</title>
        <authorList>
            <person name="Liao J."/>
            <person name="Wiedmann M."/>
        </authorList>
    </citation>
    <scope>NUCLEOTIDE SEQUENCE [LARGE SCALE GENOMIC DNA]</scope>
    <source>
        <strain evidence="3 7">FSL L7-1816</strain>
        <strain evidence="4 6">FSL L7-1833</strain>
        <strain evidence="5 8">FSL L7-1850</strain>
    </source>
</reference>
<dbReference type="Pfam" id="PF00589">
    <property type="entry name" value="Phage_integrase"/>
    <property type="match status" value="1"/>
</dbReference>
<dbReference type="InterPro" id="IPR013762">
    <property type="entry name" value="Integrase-like_cat_sf"/>
</dbReference>
<dbReference type="InterPro" id="IPR050090">
    <property type="entry name" value="Tyrosine_recombinase_XerCD"/>
</dbReference>
<evidence type="ECO:0000313" key="3">
    <source>
        <dbReference type="EMBL" id="MBC1318576.1"/>
    </source>
</evidence>
<feature type="domain" description="Tyr recombinase" evidence="2">
    <location>
        <begin position="1"/>
        <end position="197"/>
    </location>
</feature>
<comment type="caution">
    <text evidence="5">The sequence shown here is derived from an EMBL/GenBank/DDBJ whole genome shotgun (WGS) entry which is preliminary data.</text>
</comment>
<proteinExistence type="predicted"/>
<dbReference type="AlphaFoldDB" id="A0A7X1A8T7"/>
<evidence type="ECO:0000313" key="4">
    <source>
        <dbReference type="EMBL" id="MBC1331999.1"/>
    </source>
</evidence>
<sequence length="201" mass="22893">MNEVDPIKDVEKIDLIKHILAMGENGQRNLLLFTLGINTAYLISDLTALKFTNLLEVKQNKVHAKAQIMMKETDVGKKIYIHLTKKMQRDILAFMQDQHPTWYEVGDLDHYIFISRMHNGGERAISRHQVWSIISEAATKAGLKNIGPHSMRKTFGYHLYKNGTDIKLIQDILNHSSTTITCRYIGIAQEDKGQPVHSPGL</sequence>
<name>A0A7X1A8T7_9LIST</name>
<dbReference type="PANTHER" id="PTHR30349:SF82">
    <property type="entry name" value="INTEGRASE_RECOMBINASE YOEC-RELATED"/>
    <property type="match status" value="1"/>
</dbReference>
<dbReference type="Proteomes" id="UP000543379">
    <property type="component" value="Unassembled WGS sequence"/>
</dbReference>
<dbReference type="Gene3D" id="1.10.443.10">
    <property type="entry name" value="Intergrase catalytic core"/>
    <property type="match status" value="1"/>
</dbReference>
<evidence type="ECO:0000313" key="6">
    <source>
        <dbReference type="Proteomes" id="UP000532866"/>
    </source>
</evidence>
<keyword evidence="1" id="KW-0233">DNA recombination</keyword>
<evidence type="ECO:0000256" key="1">
    <source>
        <dbReference type="ARBA" id="ARBA00023172"/>
    </source>
</evidence>
<dbReference type="EMBL" id="JAARMV010000002">
    <property type="protein sequence ID" value="MBC2372769.1"/>
    <property type="molecule type" value="Genomic_DNA"/>
</dbReference>
<dbReference type="EMBL" id="JAAROL010000002">
    <property type="protein sequence ID" value="MBC1331999.1"/>
    <property type="molecule type" value="Genomic_DNA"/>
</dbReference>
<evidence type="ECO:0000313" key="7">
    <source>
        <dbReference type="Proteomes" id="UP000543379"/>
    </source>
</evidence>
<accession>A0A7X1A8T7</accession>
<dbReference type="InterPro" id="IPR002104">
    <property type="entry name" value="Integrase_catalytic"/>
</dbReference>
<dbReference type="PROSITE" id="PS51898">
    <property type="entry name" value="TYR_RECOMBINASE"/>
    <property type="match status" value="1"/>
</dbReference>
<dbReference type="Proteomes" id="UP000546244">
    <property type="component" value="Unassembled WGS sequence"/>
</dbReference>
<dbReference type="SUPFAM" id="SSF56349">
    <property type="entry name" value="DNA breaking-rejoining enzymes"/>
    <property type="match status" value="1"/>
</dbReference>
<dbReference type="GO" id="GO:0015074">
    <property type="term" value="P:DNA integration"/>
    <property type="evidence" value="ECO:0007669"/>
    <property type="project" value="InterPro"/>
</dbReference>
<dbReference type="RefSeq" id="WP_185362586.1">
    <property type="nucleotide sequence ID" value="NZ_JAARMV010000002.1"/>
</dbReference>
<evidence type="ECO:0000259" key="2">
    <source>
        <dbReference type="PROSITE" id="PS51898"/>
    </source>
</evidence>
<protein>
    <submittedName>
        <fullName evidence="5">Tyrosine-type recombinase/integrase</fullName>
    </submittedName>
</protein>
<gene>
    <name evidence="4" type="ORF">HB759_08615</name>
    <name evidence="3" type="ORF">HB811_17505</name>
    <name evidence="5" type="ORF">HBP98_12225</name>
</gene>
<organism evidence="5 8">
    <name type="scientific">Listeria booriae</name>
    <dbReference type="NCBI Taxonomy" id="1552123"/>
    <lineage>
        <taxon>Bacteria</taxon>
        <taxon>Bacillati</taxon>
        <taxon>Bacillota</taxon>
        <taxon>Bacilli</taxon>
        <taxon>Bacillales</taxon>
        <taxon>Listeriaceae</taxon>
        <taxon>Listeria</taxon>
    </lineage>
</organism>
<dbReference type="PANTHER" id="PTHR30349">
    <property type="entry name" value="PHAGE INTEGRASE-RELATED"/>
    <property type="match status" value="1"/>
</dbReference>
<dbReference type="EMBL" id="JAAROV010000011">
    <property type="protein sequence ID" value="MBC1318576.1"/>
    <property type="molecule type" value="Genomic_DNA"/>
</dbReference>